<sequence>MLVSSAVVPMMHVGFLPVIPGPITERATVRHCVTYFQSMSRQFNQESLEIWCDEHVFAFASDIYLHETNKFSGLFLCMGPFHWTRILFRCQGKLLRVSGLDDALIECGVFGTRCDRDSVERQPLCTDPHWYADGGGLYS</sequence>
<evidence type="ECO:0000313" key="2">
    <source>
        <dbReference type="Proteomes" id="UP000828390"/>
    </source>
</evidence>
<reference evidence="1" key="2">
    <citation type="submission" date="2020-11" db="EMBL/GenBank/DDBJ databases">
        <authorList>
            <person name="McCartney M.A."/>
            <person name="Auch B."/>
            <person name="Kono T."/>
            <person name="Mallez S."/>
            <person name="Becker A."/>
            <person name="Gohl D.M."/>
            <person name="Silverstein K.A.T."/>
            <person name="Koren S."/>
            <person name="Bechman K.B."/>
            <person name="Herman A."/>
            <person name="Abrahante J.E."/>
            <person name="Garbe J."/>
        </authorList>
    </citation>
    <scope>NUCLEOTIDE SEQUENCE</scope>
    <source>
        <strain evidence="1">Duluth1</strain>
        <tissue evidence="1">Whole animal</tissue>
    </source>
</reference>
<gene>
    <name evidence="1" type="ORF">DPMN_111714</name>
</gene>
<dbReference type="Proteomes" id="UP000828390">
    <property type="component" value="Unassembled WGS sequence"/>
</dbReference>
<protein>
    <submittedName>
        <fullName evidence="1">Uncharacterized protein</fullName>
    </submittedName>
</protein>
<keyword evidence="2" id="KW-1185">Reference proteome</keyword>
<proteinExistence type="predicted"/>
<comment type="caution">
    <text evidence="1">The sequence shown here is derived from an EMBL/GenBank/DDBJ whole genome shotgun (WGS) entry which is preliminary data.</text>
</comment>
<dbReference type="AlphaFoldDB" id="A0A9D4QP35"/>
<name>A0A9D4QP35_DREPO</name>
<evidence type="ECO:0000313" key="1">
    <source>
        <dbReference type="EMBL" id="KAH3838306.1"/>
    </source>
</evidence>
<reference evidence="1" key="1">
    <citation type="journal article" date="2019" name="bioRxiv">
        <title>The Genome of the Zebra Mussel, Dreissena polymorpha: A Resource for Invasive Species Research.</title>
        <authorList>
            <person name="McCartney M.A."/>
            <person name="Auch B."/>
            <person name="Kono T."/>
            <person name="Mallez S."/>
            <person name="Zhang Y."/>
            <person name="Obille A."/>
            <person name="Becker A."/>
            <person name="Abrahante J.E."/>
            <person name="Garbe J."/>
            <person name="Badalamenti J.P."/>
            <person name="Herman A."/>
            <person name="Mangelson H."/>
            <person name="Liachko I."/>
            <person name="Sullivan S."/>
            <person name="Sone E.D."/>
            <person name="Koren S."/>
            <person name="Silverstein K.A.T."/>
            <person name="Beckman K.B."/>
            <person name="Gohl D.M."/>
        </authorList>
    </citation>
    <scope>NUCLEOTIDE SEQUENCE</scope>
    <source>
        <strain evidence="1">Duluth1</strain>
        <tissue evidence="1">Whole animal</tissue>
    </source>
</reference>
<dbReference type="EMBL" id="JAIWYP010000004">
    <property type="protein sequence ID" value="KAH3838306.1"/>
    <property type="molecule type" value="Genomic_DNA"/>
</dbReference>
<accession>A0A9D4QP35</accession>
<organism evidence="1 2">
    <name type="scientific">Dreissena polymorpha</name>
    <name type="common">Zebra mussel</name>
    <name type="synonym">Mytilus polymorpha</name>
    <dbReference type="NCBI Taxonomy" id="45954"/>
    <lineage>
        <taxon>Eukaryota</taxon>
        <taxon>Metazoa</taxon>
        <taxon>Spiralia</taxon>
        <taxon>Lophotrochozoa</taxon>
        <taxon>Mollusca</taxon>
        <taxon>Bivalvia</taxon>
        <taxon>Autobranchia</taxon>
        <taxon>Heteroconchia</taxon>
        <taxon>Euheterodonta</taxon>
        <taxon>Imparidentia</taxon>
        <taxon>Neoheterodontei</taxon>
        <taxon>Myida</taxon>
        <taxon>Dreissenoidea</taxon>
        <taxon>Dreissenidae</taxon>
        <taxon>Dreissena</taxon>
    </lineage>
</organism>